<comment type="caution">
    <text evidence="1">The sequence shown here is derived from an EMBL/GenBank/DDBJ whole genome shotgun (WGS) entry which is preliminary data.</text>
</comment>
<keyword evidence="2" id="KW-1185">Reference proteome</keyword>
<proteinExistence type="predicted"/>
<accession>A0ABT5KGN2</accession>
<gene>
    <name evidence="1" type="ORF">PRZ03_15645</name>
</gene>
<dbReference type="Proteomes" id="UP001221189">
    <property type="component" value="Unassembled WGS sequence"/>
</dbReference>
<reference evidence="1 2" key="1">
    <citation type="submission" date="2022-10" db="EMBL/GenBank/DDBJ databases">
        <title>Paucibacter sp. hw1 Genome sequencing.</title>
        <authorList>
            <person name="Park S."/>
        </authorList>
    </citation>
    <scope>NUCLEOTIDE SEQUENCE [LARGE SCALE GENOMIC DNA]</scope>
    <source>
        <strain evidence="2">hw1</strain>
    </source>
</reference>
<sequence>MAIHVERGQAEATIKGGIEILELPNQTFNLAIAATVHDLLY</sequence>
<dbReference type="EMBL" id="JAQQXT010000009">
    <property type="protein sequence ID" value="MDC8773020.1"/>
    <property type="molecule type" value="Genomic_DNA"/>
</dbReference>
<protein>
    <submittedName>
        <fullName evidence="1">Uncharacterized protein</fullName>
    </submittedName>
</protein>
<evidence type="ECO:0000313" key="2">
    <source>
        <dbReference type="Proteomes" id="UP001221189"/>
    </source>
</evidence>
<evidence type="ECO:0000313" key="1">
    <source>
        <dbReference type="EMBL" id="MDC8773020.1"/>
    </source>
</evidence>
<organism evidence="1 2">
    <name type="scientific">Roseateles albus</name>
    <dbReference type="NCBI Taxonomy" id="2987525"/>
    <lineage>
        <taxon>Bacteria</taxon>
        <taxon>Pseudomonadati</taxon>
        <taxon>Pseudomonadota</taxon>
        <taxon>Betaproteobacteria</taxon>
        <taxon>Burkholderiales</taxon>
        <taxon>Sphaerotilaceae</taxon>
        <taxon>Roseateles</taxon>
    </lineage>
</organism>
<name>A0ABT5KGN2_9BURK</name>